<dbReference type="SUPFAM" id="SSF64518">
    <property type="entry name" value="Phase 1 flagellin"/>
    <property type="match status" value="1"/>
</dbReference>
<keyword evidence="5" id="KW-0975">Bacterial flagellum</keyword>
<dbReference type="AlphaFoldDB" id="A0A1I4SS51"/>
<dbReference type="PANTHER" id="PTHR42792">
    <property type="entry name" value="FLAGELLIN"/>
    <property type="match status" value="1"/>
</dbReference>
<evidence type="ECO:0000313" key="8">
    <source>
        <dbReference type="EMBL" id="SFM67133.1"/>
    </source>
</evidence>
<dbReference type="OrthoDB" id="9768249at2"/>
<dbReference type="Pfam" id="PF00700">
    <property type="entry name" value="Flagellin_C"/>
    <property type="match status" value="1"/>
</dbReference>
<keyword evidence="8" id="KW-0966">Cell projection</keyword>
<evidence type="ECO:0000259" key="7">
    <source>
        <dbReference type="Pfam" id="PF00700"/>
    </source>
</evidence>
<keyword evidence="8" id="KW-0969">Cilium</keyword>
<evidence type="ECO:0000313" key="9">
    <source>
        <dbReference type="Proteomes" id="UP000199556"/>
    </source>
</evidence>
<proteinExistence type="inferred from homology"/>
<dbReference type="NCBIfam" id="TIGR02550">
    <property type="entry name" value="flagell_flgL"/>
    <property type="match status" value="1"/>
</dbReference>
<keyword evidence="8" id="KW-0282">Flagellum</keyword>
<evidence type="ECO:0000259" key="6">
    <source>
        <dbReference type="Pfam" id="PF00669"/>
    </source>
</evidence>
<dbReference type="InterPro" id="IPR013384">
    <property type="entry name" value="Flagell_FlgL"/>
</dbReference>
<sequence>MRISTSQIFQNGVDVMQRQQAEIARTQNQLATGRRILAPSDDPSGSVQTLQFESRVKQTEQYQRNGQLAERRLRLTETTLAGVGDGLQRIRALAVQANNASQTDETRGYLAEEMRQVLDGLVDLANTRDANGEYLFAGYRSETRPFVADATGQIVYQGDDGAREVDISPVRRIAVGDAGSAVFGGILDGNGAFTVIPDAGNSGSGVAGTGQVVDQAAWNGGAGGPFTLEFLSSEEYQVLDNGGTVVTGPASFESGQTIEFNGIQLQVQGRPDAGDSFEIRASQEQTLFQGLDRMISALEKGSGDTTAPVNNAINRGLTELDGALEHVLDVRATVGARLNALESQDGLHEGQILQMETTLSEIRDLDYAEAISRFNLQQVSLQAAQQSYTQVARLSLFDYIR</sequence>
<dbReference type="InterPro" id="IPR046358">
    <property type="entry name" value="Flagellin_C"/>
</dbReference>
<dbReference type="InterPro" id="IPR001029">
    <property type="entry name" value="Flagellin_N"/>
</dbReference>
<dbReference type="Gene3D" id="1.20.1330.10">
    <property type="entry name" value="f41 fragment of flagellin, N-terminal domain"/>
    <property type="match status" value="2"/>
</dbReference>
<dbReference type="STRING" id="195064.SAMN05421721_1218"/>
<comment type="similarity">
    <text evidence="3">Belongs to the bacterial flagellin family.</text>
</comment>
<reference evidence="8 9" key="1">
    <citation type="submission" date="2016-10" db="EMBL/GenBank/DDBJ databases">
        <authorList>
            <person name="de Groot N.N."/>
        </authorList>
    </citation>
    <scope>NUCLEOTIDE SEQUENCE [LARGE SCALE GENOMIC DNA]</scope>
    <source>
        <strain evidence="8 9">DSM 4180</strain>
    </source>
</reference>
<dbReference type="GO" id="GO:0009424">
    <property type="term" value="C:bacterial-type flagellum hook"/>
    <property type="evidence" value="ECO:0007669"/>
    <property type="project" value="InterPro"/>
</dbReference>
<dbReference type="EMBL" id="FOUO01000021">
    <property type="protein sequence ID" value="SFM67133.1"/>
    <property type="molecule type" value="Genomic_DNA"/>
</dbReference>
<comment type="subcellular location">
    <subcellularLocation>
        <location evidence="1">Bacterial flagellum</location>
    </subcellularLocation>
    <subcellularLocation>
        <location evidence="2">Secreted</location>
    </subcellularLocation>
</comment>
<feature type="domain" description="Flagellin N-terminal" evidence="6">
    <location>
        <begin position="3"/>
        <end position="139"/>
    </location>
</feature>
<keyword evidence="9" id="KW-1185">Reference proteome</keyword>
<dbReference type="GO" id="GO:0005198">
    <property type="term" value="F:structural molecule activity"/>
    <property type="evidence" value="ECO:0007669"/>
    <property type="project" value="InterPro"/>
</dbReference>
<dbReference type="GO" id="GO:0005576">
    <property type="term" value="C:extracellular region"/>
    <property type="evidence" value="ECO:0007669"/>
    <property type="project" value="UniProtKB-SubCell"/>
</dbReference>
<evidence type="ECO:0000256" key="3">
    <source>
        <dbReference type="ARBA" id="ARBA00005709"/>
    </source>
</evidence>
<dbReference type="GO" id="GO:0071973">
    <property type="term" value="P:bacterial-type flagellum-dependent cell motility"/>
    <property type="evidence" value="ECO:0007669"/>
    <property type="project" value="InterPro"/>
</dbReference>
<dbReference type="InterPro" id="IPR001492">
    <property type="entry name" value="Flagellin"/>
</dbReference>
<feature type="domain" description="Flagellin C-terminal" evidence="7">
    <location>
        <begin position="318"/>
        <end position="399"/>
    </location>
</feature>
<evidence type="ECO:0000256" key="1">
    <source>
        <dbReference type="ARBA" id="ARBA00004365"/>
    </source>
</evidence>
<dbReference type="PANTHER" id="PTHR42792:SF1">
    <property type="entry name" value="FLAGELLAR HOOK-ASSOCIATED PROTEIN 3"/>
    <property type="match status" value="1"/>
</dbReference>
<evidence type="ECO:0000256" key="2">
    <source>
        <dbReference type="ARBA" id="ARBA00004613"/>
    </source>
</evidence>
<dbReference type="Proteomes" id="UP000199556">
    <property type="component" value="Unassembled WGS sequence"/>
</dbReference>
<protein>
    <submittedName>
        <fullName evidence="8">Flagellar hook-associated protein 3 FlgL</fullName>
    </submittedName>
</protein>
<dbReference type="Pfam" id="PF00669">
    <property type="entry name" value="Flagellin_N"/>
    <property type="match status" value="1"/>
</dbReference>
<gene>
    <name evidence="8" type="ORF">SAMN05421721_1218</name>
</gene>
<organism evidence="8 9">
    <name type="scientific">Ectothiorhodospira mobilis</name>
    <dbReference type="NCBI Taxonomy" id="195064"/>
    <lineage>
        <taxon>Bacteria</taxon>
        <taxon>Pseudomonadati</taxon>
        <taxon>Pseudomonadota</taxon>
        <taxon>Gammaproteobacteria</taxon>
        <taxon>Chromatiales</taxon>
        <taxon>Ectothiorhodospiraceae</taxon>
        <taxon>Ectothiorhodospira</taxon>
    </lineage>
</organism>
<name>A0A1I4SS51_ECTMO</name>
<evidence type="ECO:0000256" key="4">
    <source>
        <dbReference type="ARBA" id="ARBA00022525"/>
    </source>
</evidence>
<dbReference type="RefSeq" id="WP_090487361.1">
    <property type="nucleotide sequence ID" value="NZ_FOUO01000021.1"/>
</dbReference>
<accession>A0A1I4SS51</accession>
<evidence type="ECO:0000256" key="5">
    <source>
        <dbReference type="ARBA" id="ARBA00023143"/>
    </source>
</evidence>
<keyword evidence="4" id="KW-0964">Secreted</keyword>